<dbReference type="AlphaFoldDB" id="A0A1V9Y4L6"/>
<feature type="region of interest" description="Disordered" evidence="1">
    <location>
        <begin position="158"/>
        <end position="204"/>
    </location>
</feature>
<sequence length="684" mass="74732">CSSDSPLIATPSLLNQARVSSLRKIFLDAPSQLANFCIEVLGLCITADKEKNLHETLAHCERRFVLFSYATVLGTVGMSSDRALFVFAGSLVPSLFMDADDRLIGTLVFKGRCYAIFPTVDVGPRARNSTLNIAALTCKRVRELQAAAAESTANAARAADRPAAAASSVAPPAARPAAPRPPAQKKGRDASPGRAPKVQKTVNGAPLELTNPFDVLKERWSVGTTVREGYKMGSGASIPTTVRLSVRARDTSPQRDTAGLVISTAKVDALVPKVVPVPLDALLAEFAASDAKLTEERARSLFLSCTTTLRIESLCNHLVTQPLRCAKFLGALHAEHHDEFVQLTRVWMLHRVLAAPHGGGCGFKDAFKHLLVGATDRLPGLDDMFAAEVFTDRTTTRTFTDDTGIEHPFTVVHLEMTVAVTELLLMTHAPEFFFSGVALIAQLDTGIGATTTVGSMRLLSTATLMAPLHATPLVTHLRSIAMRWFDASDLDLRDSKQTVLSSKRLLASTKVISPNLLGPSPSISVTTINLNGLRGNGHGVAKELQTRLSNAQQHDKFEFHLEHEVDLFKSKVFVSDHRMHAQLPSQSRSSGVASYFHESWPGFDELQHLSALDVPGRYLVVRTEWDSHPVYVHNVYAPVRHEDRGAFYRGLPRDFEAMSLHTVGGDFNMYLDVLAQRLRHTYVR</sequence>
<dbReference type="Gene3D" id="3.60.10.10">
    <property type="entry name" value="Endonuclease/exonuclease/phosphatase"/>
    <property type="match status" value="1"/>
</dbReference>
<feature type="compositionally biased region" description="Low complexity" evidence="1">
    <location>
        <begin position="158"/>
        <end position="177"/>
    </location>
</feature>
<dbReference type="InterPro" id="IPR036691">
    <property type="entry name" value="Endo/exonu/phosph_ase_sf"/>
</dbReference>
<name>A0A1V9Y4L6_ACHHY</name>
<gene>
    <name evidence="2" type="ORF">ACHHYP_17353</name>
</gene>
<feature type="non-terminal residue" evidence="2">
    <location>
        <position position="1"/>
    </location>
</feature>
<comment type="caution">
    <text evidence="2">The sequence shown here is derived from an EMBL/GenBank/DDBJ whole genome shotgun (WGS) entry which is preliminary data.</text>
</comment>
<evidence type="ECO:0000256" key="1">
    <source>
        <dbReference type="SAM" id="MobiDB-lite"/>
    </source>
</evidence>
<evidence type="ECO:0000313" key="2">
    <source>
        <dbReference type="EMBL" id="OQR80663.1"/>
    </source>
</evidence>
<keyword evidence="3" id="KW-1185">Reference proteome</keyword>
<dbReference type="SUPFAM" id="SSF56219">
    <property type="entry name" value="DNase I-like"/>
    <property type="match status" value="1"/>
</dbReference>
<proteinExistence type="predicted"/>
<dbReference type="Proteomes" id="UP000243579">
    <property type="component" value="Unassembled WGS sequence"/>
</dbReference>
<protein>
    <submittedName>
        <fullName evidence="2">Uncharacterized protein</fullName>
    </submittedName>
</protein>
<evidence type="ECO:0000313" key="3">
    <source>
        <dbReference type="Proteomes" id="UP000243579"/>
    </source>
</evidence>
<dbReference type="OrthoDB" id="79844at2759"/>
<reference evidence="2 3" key="1">
    <citation type="journal article" date="2014" name="Genome Biol. Evol.">
        <title>The secreted proteins of Achlya hypogyna and Thraustotheca clavata identify the ancestral oomycete secretome and reveal gene acquisitions by horizontal gene transfer.</title>
        <authorList>
            <person name="Misner I."/>
            <person name="Blouin N."/>
            <person name="Leonard G."/>
            <person name="Richards T.A."/>
            <person name="Lane C.E."/>
        </authorList>
    </citation>
    <scope>NUCLEOTIDE SEQUENCE [LARGE SCALE GENOMIC DNA]</scope>
    <source>
        <strain evidence="2 3">ATCC 48635</strain>
    </source>
</reference>
<organism evidence="2 3">
    <name type="scientific">Achlya hypogyna</name>
    <name type="common">Oomycete</name>
    <name type="synonym">Protoachlya hypogyna</name>
    <dbReference type="NCBI Taxonomy" id="1202772"/>
    <lineage>
        <taxon>Eukaryota</taxon>
        <taxon>Sar</taxon>
        <taxon>Stramenopiles</taxon>
        <taxon>Oomycota</taxon>
        <taxon>Saprolegniomycetes</taxon>
        <taxon>Saprolegniales</taxon>
        <taxon>Achlyaceae</taxon>
        <taxon>Achlya</taxon>
    </lineage>
</organism>
<dbReference type="EMBL" id="JNBR01002890">
    <property type="protein sequence ID" value="OQR80663.1"/>
    <property type="molecule type" value="Genomic_DNA"/>
</dbReference>
<accession>A0A1V9Y4L6</accession>